<feature type="signal peptide" evidence="1">
    <location>
        <begin position="1"/>
        <end position="28"/>
    </location>
</feature>
<comment type="caution">
    <text evidence="3">The sequence shown here is derived from an EMBL/GenBank/DDBJ whole genome shotgun (WGS) entry which is preliminary data.</text>
</comment>
<dbReference type="Pfam" id="PF12146">
    <property type="entry name" value="Hydrolase_4"/>
    <property type="match status" value="1"/>
</dbReference>
<dbReference type="InterPro" id="IPR022742">
    <property type="entry name" value="Hydrolase_4"/>
</dbReference>
<reference evidence="3" key="1">
    <citation type="journal article" date="2014" name="Int. J. Syst. Evol. Microbiol.">
        <title>Complete genome sequence of Corynebacterium casei LMG S-19264T (=DSM 44701T), isolated from a smear-ripened cheese.</title>
        <authorList>
            <consortium name="US DOE Joint Genome Institute (JGI-PGF)"/>
            <person name="Walter F."/>
            <person name="Albersmeier A."/>
            <person name="Kalinowski J."/>
            <person name="Ruckert C."/>
        </authorList>
    </citation>
    <scope>NUCLEOTIDE SEQUENCE</scope>
    <source>
        <strain evidence="3">JCM 4714</strain>
    </source>
</reference>
<keyword evidence="3" id="KW-0378">Hydrolase</keyword>
<gene>
    <name evidence="3" type="ORF">GCM10010339_65020</name>
</gene>
<dbReference type="InterPro" id="IPR029058">
    <property type="entry name" value="AB_hydrolase_fold"/>
</dbReference>
<dbReference type="PANTHER" id="PTHR12277">
    <property type="entry name" value="ALPHA/BETA HYDROLASE DOMAIN-CONTAINING PROTEIN"/>
    <property type="match status" value="1"/>
</dbReference>
<dbReference type="AlphaFoldDB" id="A0A918YMV8"/>
<dbReference type="GO" id="GO:0016787">
    <property type="term" value="F:hydrolase activity"/>
    <property type="evidence" value="ECO:0007669"/>
    <property type="project" value="UniProtKB-KW"/>
</dbReference>
<organism evidence="3 4">
    <name type="scientific">Streptomyces alanosinicus</name>
    <dbReference type="NCBI Taxonomy" id="68171"/>
    <lineage>
        <taxon>Bacteria</taxon>
        <taxon>Bacillati</taxon>
        <taxon>Actinomycetota</taxon>
        <taxon>Actinomycetes</taxon>
        <taxon>Kitasatosporales</taxon>
        <taxon>Streptomycetaceae</taxon>
        <taxon>Streptomyces</taxon>
    </lineage>
</organism>
<dbReference type="Proteomes" id="UP000655443">
    <property type="component" value="Unassembled WGS sequence"/>
</dbReference>
<evidence type="ECO:0000313" key="4">
    <source>
        <dbReference type="Proteomes" id="UP000655443"/>
    </source>
</evidence>
<evidence type="ECO:0000259" key="2">
    <source>
        <dbReference type="Pfam" id="PF12146"/>
    </source>
</evidence>
<feature type="domain" description="Serine aminopeptidase S33" evidence="2">
    <location>
        <begin position="156"/>
        <end position="273"/>
    </location>
</feature>
<proteinExistence type="predicted"/>
<dbReference type="RefSeq" id="WP_189957199.1">
    <property type="nucleotide sequence ID" value="NZ_BMVG01000022.1"/>
</dbReference>
<evidence type="ECO:0000256" key="1">
    <source>
        <dbReference type="SAM" id="SignalP"/>
    </source>
</evidence>
<dbReference type="PANTHER" id="PTHR12277:SF79">
    <property type="entry name" value="XAA-PRO DIPEPTIDYL-PEPTIDASE-RELATED"/>
    <property type="match status" value="1"/>
</dbReference>
<evidence type="ECO:0000313" key="3">
    <source>
        <dbReference type="EMBL" id="GHE10095.1"/>
    </source>
</evidence>
<accession>A0A918YMV8</accession>
<keyword evidence="4" id="KW-1185">Reference proteome</keyword>
<dbReference type="SUPFAM" id="SSF53474">
    <property type="entry name" value="alpha/beta-Hydrolases"/>
    <property type="match status" value="1"/>
</dbReference>
<protein>
    <submittedName>
        <fullName evidence="3">Alpha/beta hydrolase</fullName>
    </submittedName>
</protein>
<name>A0A918YMV8_9ACTN</name>
<reference evidence="3" key="2">
    <citation type="submission" date="2020-09" db="EMBL/GenBank/DDBJ databases">
        <authorList>
            <person name="Sun Q."/>
            <person name="Ohkuma M."/>
        </authorList>
    </citation>
    <scope>NUCLEOTIDE SEQUENCE</scope>
    <source>
        <strain evidence="3">JCM 4714</strain>
    </source>
</reference>
<dbReference type="Gene3D" id="3.40.50.1820">
    <property type="entry name" value="alpha/beta hydrolase"/>
    <property type="match status" value="1"/>
</dbReference>
<feature type="chain" id="PRO_5037332878" evidence="1">
    <location>
        <begin position="29"/>
        <end position="375"/>
    </location>
</feature>
<keyword evidence="1" id="KW-0732">Signal</keyword>
<sequence length="375" mass="39992">MGTVKATATAVTAVLAAGIASVAAGRFASDAALKAPAGRPLPTEPRLTVHGTAAGQITLTRDLASLRPGTYGLAGDGTHAVVGPVLEAARHAADTVVRRLERVTHGTLTSGDTVWLTPNLYVGNPRTALGLDHADIDVPGELGELPAWFVPGARDTWVIAVHGLGTTREQAMNLMSRLHARKVPVLALAYRGDLGAPRPPDGLNHLGETEWRDLDAAIRYAVRYGARRVVLLGWSTGATMALRAAERSPVRERIAGLVLDSPVLSWEVTLRALARARHTPPPLLPLAVRAAQGRAGLHADGFAEITDPDRLAVPTLIFHGPDDQVAPWDLSRRLAARRPDLIALHSVPQAPHAAMWNAAPAEYEERLRRFLTPLV</sequence>
<dbReference type="EMBL" id="BMVG01000022">
    <property type="protein sequence ID" value="GHE10095.1"/>
    <property type="molecule type" value="Genomic_DNA"/>
</dbReference>